<accession>A0AAD9KD51</accession>
<evidence type="ECO:0000256" key="1">
    <source>
        <dbReference type="SAM" id="MobiDB-lite"/>
    </source>
</evidence>
<comment type="caution">
    <text evidence="2">The sequence shown here is derived from an EMBL/GenBank/DDBJ whole genome shotgun (WGS) entry which is preliminary data.</text>
</comment>
<gene>
    <name evidence="2" type="ORF">NP493_1208g00011</name>
</gene>
<name>A0AAD9KD51_RIDPI</name>
<keyword evidence="3" id="KW-1185">Reference proteome</keyword>
<feature type="compositionally biased region" description="Polar residues" evidence="1">
    <location>
        <begin position="128"/>
        <end position="145"/>
    </location>
</feature>
<organism evidence="2 3">
    <name type="scientific">Ridgeia piscesae</name>
    <name type="common">Tubeworm</name>
    <dbReference type="NCBI Taxonomy" id="27915"/>
    <lineage>
        <taxon>Eukaryota</taxon>
        <taxon>Metazoa</taxon>
        <taxon>Spiralia</taxon>
        <taxon>Lophotrochozoa</taxon>
        <taxon>Annelida</taxon>
        <taxon>Polychaeta</taxon>
        <taxon>Sedentaria</taxon>
        <taxon>Canalipalpata</taxon>
        <taxon>Sabellida</taxon>
        <taxon>Siboglinidae</taxon>
        <taxon>Ridgeia</taxon>
    </lineage>
</organism>
<reference evidence="2" key="1">
    <citation type="journal article" date="2023" name="Mol. Biol. Evol.">
        <title>Third-Generation Sequencing Reveals the Adaptive Role of the Epigenome in Three Deep-Sea Polychaetes.</title>
        <authorList>
            <person name="Perez M."/>
            <person name="Aroh O."/>
            <person name="Sun Y."/>
            <person name="Lan Y."/>
            <person name="Juniper S.K."/>
            <person name="Young C.R."/>
            <person name="Angers B."/>
            <person name="Qian P.Y."/>
        </authorList>
    </citation>
    <scope>NUCLEOTIDE SEQUENCE</scope>
    <source>
        <strain evidence="2">R07B-5</strain>
    </source>
</reference>
<evidence type="ECO:0000313" key="2">
    <source>
        <dbReference type="EMBL" id="KAK2169004.1"/>
    </source>
</evidence>
<sequence length="157" mass="16894">MPSWNLRVRLRSFISDICSRRRSTSELSLCIVLWLLDSSTFRASICFCSCPPSPAPCLPTSCSLPPFSSTSPRSWATSFFSRSTSLTASSWALPVSPGPLPAARRALISSSLLCTCCRARANSQLRTHRSSLSPTTSWCSCTDSGSEPPGGATEPRA</sequence>
<evidence type="ECO:0000313" key="3">
    <source>
        <dbReference type="Proteomes" id="UP001209878"/>
    </source>
</evidence>
<proteinExistence type="predicted"/>
<protein>
    <submittedName>
        <fullName evidence="2">Uncharacterized protein</fullName>
    </submittedName>
</protein>
<dbReference type="Proteomes" id="UP001209878">
    <property type="component" value="Unassembled WGS sequence"/>
</dbReference>
<dbReference type="AlphaFoldDB" id="A0AAD9KD51"/>
<feature type="region of interest" description="Disordered" evidence="1">
    <location>
        <begin position="128"/>
        <end position="157"/>
    </location>
</feature>
<dbReference type="EMBL" id="JAODUO010001207">
    <property type="protein sequence ID" value="KAK2169004.1"/>
    <property type="molecule type" value="Genomic_DNA"/>
</dbReference>